<dbReference type="AlphaFoldDB" id="A0AAJ1Q5B7"/>
<protein>
    <submittedName>
        <fullName evidence="1">Uncharacterized protein</fullName>
    </submittedName>
</protein>
<organism evidence="1 2">
    <name type="scientific">Facklamia hominis</name>
    <dbReference type="NCBI Taxonomy" id="178214"/>
    <lineage>
        <taxon>Bacteria</taxon>
        <taxon>Bacillati</taxon>
        <taxon>Bacillota</taxon>
        <taxon>Bacilli</taxon>
        <taxon>Lactobacillales</taxon>
        <taxon>Aerococcaceae</taxon>
        <taxon>Facklamia</taxon>
    </lineage>
</organism>
<comment type="caution">
    <text evidence="1">The sequence shown here is derived from an EMBL/GenBank/DDBJ whole genome shotgun (WGS) entry which is preliminary data.</text>
</comment>
<dbReference type="Proteomes" id="UP001229251">
    <property type="component" value="Unassembled WGS sequence"/>
</dbReference>
<proteinExistence type="predicted"/>
<name>A0AAJ1Q5B7_9LACT</name>
<evidence type="ECO:0000313" key="2">
    <source>
        <dbReference type="Proteomes" id="UP001229251"/>
    </source>
</evidence>
<evidence type="ECO:0000313" key="1">
    <source>
        <dbReference type="EMBL" id="MDK7187957.1"/>
    </source>
</evidence>
<dbReference type="RefSeq" id="WP_285066379.1">
    <property type="nucleotide sequence ID" value="NZ_JASOOE010000018.1"/>
</dbReference>
<gene>
    <name evidence="1" type="ORF">QP433_08175</name>
</gene>
<accession>A0AAJ1Q5B7</accession>
<reference evidence="1" key="1">
    <citation type="submission" date="2023-05" db="EMBL/GenBank/DDBJ databases">
        <title>Cataloging the Phylogenetic Diversity of Human Bladder Bacteria.</title>
        <authorList>
            <person name="Du J."/>
        </authorList>
    </citation>
    <scope>NUCLEOTIDE SEQUENCE</scope>
    <source>
        <strain evidence="1">UMB1231</strain>
    </source>
</reference>
<dbReference type="EMBL" id="JASOOE010000018">
    <property type="protein sequence ID" value="MDK7187957.1"/>
    <property type="molecule type" value="Genomic_DNA"/>
</dbReference>
<sequence length="71" mass="8363">MSDERLVINKITKVIKEPIARYPRIRVDRDTYIEVVRLATETNRTINDIVSEMLEFALKHTEIGEEIFIES</sequence>